<reference evidence="2" key="1">
    <citation type="submission" date="2021-01" db="EMBL/GenBank/DDBJ databases">
        <title>Whole genome shotgun sequence of Virgisporangium aliadipatigenens NBRC 105644.</title>
        <authorList>
            <person name="Komaki H."/>
            <person name="Tamura T."/>
        </authorList>
    </citation>
    <scope>NUCLEOTIDE SEQUENCE</scope>
    <source>
        <strain evidence="2">NBRC 105644</strain>
    </source>
</reference>
<proteinExistence type="predicted"/>
<gene>
    <name evidence="2" type="ORF">Val02_86390</name>
</gene>
<comment type="caution">
    <text evidence="2">The sequence shown here is derived from an EMBL/GenBank/DDBJ whole genome shotgun (WGS) entry which is preliminary data.</text>
</comment>
<name>A0A8J3YWB9_9ACTN</name>
<dbReference type="AlphaFoldDB" id="A0A8J3YWB9"/>
<dbReference type="EMBL" id="BOPF01000054">
    <property type="protein sequence ID" value="GIJ51753.1"/>
    <property type="molecule type" value="Genomic_DNA"/>
</dbReference>
<dbReference type="Proteomes" id="UP000619260">
    <property type="component" value="Unassembled WGS sequence"/>
</dbReference>
<keyword evidence="3" id="KW-1185">Reference proteome</keyword>
<accession>A0A8J3YWB9</accession>
<protein>
    <submittedName>
        <fullName evidence="2">Uncharacterized protein</fullName>
    </submittedName>
</protein>
<evidence type="ECO:0000313" key="3">
    <source>
        <dbReference type="Proteomes" id="UP000619260"/>
    </source>
</evidence>
<evidence type="ECO:0000313" key="2">
    <source>
        <dbReference type="EMBL" id="GIJ51753.1"/>
    </source>
</evidence>
<dbReference type="RefSeq" id="WP_203905151.1">
    <property type="nucleotide sequence ID" value="NZ_BOPF01000054.1"/>
</dbReference>
<evidence type="ECO:0000256" key="1">
    <source>
        <dbReference type="SAM" id="MobiDB-lite"/>
    </source>
</evidence>
<feature type="region of interest" description="Disordered" evidence="1">
    <location>
        <begin position="1"/>
        <end position="26"/>
    </location>
</feature>
<organism evidence="2 3">
    <name type="scientific">Virgisporangium aliadipatigenens</name>
    <dbReference type="NCBI Taxonomy" id="741659"/>
    <lineage>
        <taxon>Bacteria</taxon>
        <taxon>Bacillati</taxon>
        <taxon>Actinomycetota</taxon>
        <taxon>Actinomycetes</taxon>
        <taxon>Micromonosporales</taxon>
        <taxon>Micromonosporaceae</taxon>
        <taxon>Virgisporangium</taxon>
    </lineage>
</organism>
<sequence>MPECQPPTETGHPAEAPARAGWSPPELRRLVIEETAAGAGVMPDGPMMMMPMFS</sequence>